<keyword evidence="1" id="KW-0812">Transmembrane</keyword>
<keyword evidence="1" id="KW-1133">Transmembrane helix</keyword>
<gene>
    <name evidence="2" type="ORF">CA2015_1301</name>
</gene>
<sequence>MLRTFLGDLVCWVFKALILFVFNGLKKTTSVAKFRLMDLSIENLPIVALLKCMKLFNS</sequence>
<protein>
    <submittedName>
        <fullName evidence="2">Uncharacterized protein</fullName>
    </submittedName>
</protein>
<name>A0A0H4PD34_9BACT</name>
<dbReference type="EMBL" id="CP012040">
    <property type="protein sequence ID" value="AKP50748.1"/>
    <property type="molecule type" value="Genomic_DNA"/>
</dbReference>
<evidence type="ECO:0000256" key="1">
    <source>
        <dbReference type="SAM" id="Phobius"/>
    </source>
</evidence>
<keyword evidence="1" id="KW-0472">Membrane</keyword>
<dbReference type="KEGG" id="camu:CA2015_1301"/>
<reference evidence="2 3" key="1">
    <citation type="submission" date="2015-07" db="EMBL/GenBank/DDBJ databases">
        <authorList>
            <person name="Kim K.M."/>
        </authorList>
    </citation>
    <scope>NUCLEOTIDE SEQUENCE [LARGE SCALE GENOMIC DNA]</scope>
    <source>
        <strain evidence="2 3">KCTC 12363</strain>
    </source>
</reference>
<accession>A0A0H4PD34</accession>
<organism evidence="2 3">
    <name type="scientific">Cyclobacterium amurskyense</name>
    <dbReference type="NCBI Taxonomy" id="320787"/>
    <lineage>
        <taxon>Bacteria</taxon>
        <taxon>Pseudomonadati</taxon>
        <taxon>Bacteroidota</taxon>
        <taxon>Cytophagia</taxon>
        <taxon>Cytophagales</taxon>
        <taxon>Cyclobacteriaceae</taxon>
        <taxon>Cyclobacterium</taxon>
    </lineage>
</organism>
<keyword evidence="3" id="KW-1185">Reference proteome</keyword>
<dbReference type="AlphaFoldDB" id="A0A0H4PD34"/>
<evidence type="ECO:0000313" key="2">
    <source>
        <dbReference type="EMBL" id="AKP50748.1"/>
    </source>
</evidence>
<feature type="transmembrane region" description="Helical" evidence="1">
    <location>
        <begin position="6"/>
        <end position="25"/>
    </location>
</feature>
<proteinExistence type="predicted"/>
<dbReference type="Proteomes" id="UP000036520">
    <property type="component" value="Chromosome"/>
</dbReference>
<evidence type="ECO:0000313" key="3">
    <source>
        <dbReference type="Proteomes" id="UP000036520"/>
    </source>
</evidence>